<sequence length="101" mass="11807">MEDSQHSRHTLTCHCKELVCAACMRHMVHKIMRTDNKEYRRRWCSRDWCARHSYNSYASPFSQLDRPAPFSSGFFEREENGRGILSGTGRNCSVQYCGLVK</sequence>
<reference evidence="1" key="1">
    <citation type="submission" date="2020-03" db="EMBL/GenBank/DDBJ databases">
        <authorList>
            <person name="Zhang R."/>
        </authorList>
    </citation>
    <scope>NUCLEOTIDE SEQUENCE</scope>
</reference>
<organism evidence="1">
    <name type="scientific">Populus davidiana</name>
    <dbReference type="NCBI Taxonomy" id="266767"/>
    <lineage>
        <taxon>Eukaryota</taxon>
        <taxon>Viridiplantae</taxon>
        <taxon>Streptophyta</taxon>
        <taxon>Embryophyta</taxon>
        <taxon>Tracheophyta</taxon>
        <taxon>Spermatophyta</taxon>
        <taxon>Magnoliopsida</taxon>
        <taxon>eudicotyledons</taxon>
        <taxon>Gunneridae</taxon>
        <taxon>Pentapetalae</taxon>
        <taxon>rosids</taxon>
        <taxon>fabids</taxon>
        <taxon>Malpighiales</taxon>
        <taxon>Salicaceae</taxon>
        <taxon>Saliceae</taxon>
        <taxon>Populus</taxon>
    </lineage>
</organism>
<protein>
    <submittedName>
        <fullName evidence="1">Uncharacterized protein</fullName>
    </submittedName>
</protein>
<dbReference type="AlphaFoldDB" id="A0A6M2FAY7"/>
<evidence type="ECO:0000313" key="1">
    <source>
        <dbReference type="EMBL" id="NUU92899.1"/>
    </source>
</evidence>
<dbReference type="EMBL" id="GILB01012566">
    <property type="protein sequence ID" value="NUU92899.1"/>
    <property type="molecule type" value="Transcribed_RNA"/>
</dbReference>
<proteinExistence type="predicted"/>
<name>A0A6M2FAY7_9ROSI</name>
<accession>A0A6M2FAY7</accession>